<evidence type="ECO:0008006" key="3">
    <source>
        <dbReference type="Google" id="ProtNLM"/>
    </source>
</evidence>
<protein>
    <recommendedName>
        <fullName evidence="3">Flagellar protein</fullName>
    </recommendedName>
</protein>
<sequence>MYTPIILGTGLTGYNYVARTRDEQQEVMQKSPQVNRDTTYFKEKMQTIQTSDELLDDRALLRVALGAFGLDEDVNNRAFLKKILDSDLTDRLSLANRLSDKRYLAFAKAFNFAGETAQTPDTRTGSEVAQALADVESADDLLNDPSLLRATLKNFGLEKDVGNTYFLKQVLESDVTDETSFANRLGDARYAELAEAFGFAQKVNRPDGIYGFAEIFEGRVEDFQTAEDLFDDPEAFAATLSIFGLEDDQYNIDFLTDVLNSDLGDPESVANQQDNPNYVAMTKLFGFFDRAEAVANDWTFDSKLQDYVDVMSTRMDEQIEQPKDLFNDVRLMLATFNLFDLPSRDDRVSFASRILESDRDVPTSLVNSITDPRYQAFYNAFDFTEPPQGRVYPEGFADAIVENYLDRQFEIAAGEADPTMRVALSIERDLSQLLSNSTANDSRWYGVMASKPLREVFETVFQLPSDSFGTLDVERQLEDLKARAERFFGTDKLADFANDDNLKELRRRYLVQKEALNFAPVSSTNVVLSLLSGASAGGGLLGS</sequence>
<gene>
    <name evidence="1" type="ORF">TRN7648_01921</name>
</gene>
<dbReference type="InterPro" id="IPR023157">
    <property type="entry name" value="AGR-C-984p-like_sf"/>
</dbReference>
<dbReference type="InterPro" id="IPR010626">
    <property type="entry name" value="DUF1217"/>
</dbReference>
<proteinExistence type="predicted"/>
<keyword evidence="2" id="KW-1185">Reference proteome</keyword>
<dbReference type="AlphaFoldDB" id="A0A0N7LZQ6"/>
<dbReference type="Gene3D" id="1.10.3700.10">
    <property type="entry name" value="AGR C 984p-like"/>
    <property type="match status" value="3"/>
</dbReference>
<dbReference type="SUPFAM" id="SSF158837">
    <property type="entry name" value="AGR C 984p-like"/>
    <property type="match status" value="4"/>
</dbReference>
<accession>A0A0N7LZQ6</accession>
<reference evidence="1 2" key="1">
    <citation type="submission" date="2015-09" db="EMBL/GenBank/DDBJ databases">
        <authorList>
            <consortium name="Swine Surveillance"/>
        </authorList>
    </citation>
    <scope>NUCLEOTIDE SEQUENCE [LARGE SCALE GENOMIC DNA]</scope>
    <source>
        <strain evidence="1 2">CECT 7648</strain>
    </source>
</reference>
<dbReference type="STRING" id="441103.TRN7648_01921"/>
<evidence type="ECO:0000313" key="1">
    <source>
        <dbReference type="EMBL" id="CUH78329.1"/>
    </source>
</evidence>
<dbReference type="Pfam" id="PF06748">
    <property type="entry name" value="DUF1217"/>
    <property type="match status" value="4"/>
</dbReference>
<dbReference type="RefSeq" id="WP_058247430.1">
    <property type="nucleotide sequence ID" value="NZ_CYSE01000003.1"/>
</dbReference>
<organism evidence="1 2">
    <name type="scientific">Tropicibacter naphthalenivorans</name>
    <dbReference type="NCBI Taxonomy" id="441103"/>
    <lineage>
        <taxon>Bacteria</taxon>
        <taxon>Pseudomonadati</taxon>
        <taxon>Pseudomonadota</taxon>
        <taxon>Alphaproteobacteria</taxon>
        <taxon>Rhodobacterales</taxon>
        <taxon>Roseobacteraceae</taxon>
        <taxon>Tropicibacter</taxon>
    </lineage>
</organism>
<dbReference type="EMBL" id="CYSE01000003">
    <property type="protein sequence ID" value="CUH78329.1"/>
    <property type="molecule type" value="Genomic_DNA"/>
</dbReference>
<evidence type="ECO:0000313" key="2">
    <source>
        <dbReference type="Proteomes" id="UP000054935"/>
    </source>
</evidence>
<name>A0A0N7LZQ6_9RHOB</name>
<dbReference type="Proteomes" id="UP000054935">
    <property type="component" value="Unassembled WGS sequence"/>
</dbReference>